<feature type="domain" description="HTH tetR-type" evidence="5">
    <location>
        <begin position="14"/>
        <end position="74"/>
    </location>
</feature>
<evidence type="ECO:0000259" key="5">
    <source>
        <dbReference type="PROSITE" id="PS50977"/>
    </source>
</evidence>
<dbReference type="STRING" id="168276.SAMN05444580_10974"/>
<dbReference type="InterPro" id="IPR050109">
    <property type="entry name" value="HTH-type_TetR-like_transc_reg"/>
</dbReference>
<dbReference type="SUPFAM" id="SSF46689">
    <property type="entry name" value="Homeodomain-like"/>
    <property type="match status" value="1"/>
</dbReference>
<feature type="DNA-binding region" description="H-T-H motif" evidence="4">
    <location>
        <begin position="37"/>
        <end position="56"/>
    </location>
</feature>
<dbReference type="RefSeq" id="WP_072842748.1">
    <property type="nucleotide sequence ID" value="NZ_FNAB01000009.1"/>
</dbReference>
<proteinExistence type="predicted"/>
<organism evidence="6 7">
    <name type="scientific">Rhodococcus tukisamuensis</name>
    <dbReference type="NCBI Taxonomy" id="168276"/>
    <lineage>
        <taxon>Bacteria</taxon>
        <taxon>Bacillati</taxon>
        <taxon>Actinomycetota</taxon>
        <taxon>Actinomycetes</taxon>
        <taxon>Mycobacteriales</taxon>
        <taxon>Nocardiaceae</taxon>
        <taxon>Rhodococcus</taxon>
    </lineage>
</organism>
<dbReference type="InterPro" id="IPR001647">
    <property type="entry name" value="HTH_TetR"/>
</dbReference>
<name>A0A1G6ZP73_9NOCA</name>
<dbReference type="PANTHER" id="PTHR30055:SF234">
    <property type="entry name" value="HTH-TYPE TRANSCRIPTIONAL REGULATOR BETI"/>
    <property type="match status" value="1"/>
</dbReference>
<dbReference type="GO" id="GO:0003700">
    <property type="term" value="F:DNA-binding transcription factor activity"/>
    <property type="evidence" value="ECO:0007669"/>
    <property type="project" value="TreeGrafter"/>
</dbReference>
<dbReference type="Proteomes" id="UP000199417">
    <property type="component" value="Unassembled WGS sequence"/>
</dbReference>
<keyword evidence="2 4" id="KW-0238">DNA-binding</keyword>
<dbReference type="InterPro" id="IPR009057">
    <property type="entry name" value="Homeodomain-like_sf"/>
</dbReference>
<evidence type="ECO:0000313" key="6">
    <source>
        <dbReference type="EMBL" id="SDE04193.1"/>
    </source>
</evidence>
<dbReference type="PROSITE" id="PS50977">
    <property type="entry name" value="HTH_TETR_2"/>
    <property type="match status" value="1"/>
</dbReference>
<dbReference type="PRINTS" id="PR00455">
    <property type="entry name" value="HTHTETR"/>
</dbReference>
<keyword evidence="3" id="KW-0804">Transcription</keyword>
<evidence type="ECO:0000256" key="3">
    <source>
        <dbReference type="ARBA" id="ARBA00023163"/>
    </source>
</evidence>
<dbReference type="AlphaFoldDB" id="A0A1G6ZP73"/>
<evidence type="ECO:0000256" key="1">
    <source>
        <dbReference type="ARBA" id="ARBA00023015"/>
    </source>
</evidence>
<evidence type="ECO:0000256" key="2">
    <source>
        <dbReference type="ARBA" id="ARBA00023125"/>
    </source>
</evidence>
<gene>
    <name evidence="6" type="ORF">SAMN05444580_10974</name>
</gene>
<keyword evidence="7" id="KW-1185">Reference proteome</keyword>
<accession>A0A1G6ZP73</accession>
<dbReference type="PANTHER" id="PTHR30055">
    <property type="entry name" value="HTH-TYPE TRANSCRIPTIONAL REGULATOR RUTR"/>
    <property type="match status" value="1"/>
</dbReference>
<dbReference type="GO" id="GO:0000976">
    <property type="term" value="F:transcription cis-regulatory region binding"/>
    <property type="evidence" value="ECO:0007669"/>
    <property type="project" value="TreeGrafter"/>
</dbReference>
<dbReference type="Gene3D" id="1.10.357.10">
    <property type="entry name" value="Tetracycline Repressor, domain 2"/>
    <property type="match status" value="1"/>
</dbReference>
<evidence type="ECO:0000313" key="7">
    <source>
        <dbReference type="Proteomes" id="UP000199417"/>
    </source>
</evidence>
<evidence type="ECO:0000256" key="4">
    <source>
        <dbReference type="PROSITE-ProRule" id="PRU00335"/>
    </source>
</evidence>
<keyword evidence="1" id="KW-0805">Transcription regulation</keyword>
<sequence length="208" mass="22358">MPGPRRRRTARADGDARKLILDAAEELFAARGFDATPTAAVAAQAGVPKGLVFYYFPTKESLLTTLVTERLPAEPLADVADLVVTGQPESTLVNLDAALNLRDHHSSVMRVIIWREADTHPAVREHLRRLRSYLHDATIEVLRASSPFAASARALDSSATAWVAAMFAAAGADRLRDLDELARDRAEDLRGVARLVVAGLAQLSGAGA</sequence>
<reference evidence="6 7" key="1">
    <citation type="submission" date="2016-10" db="EMBL/GenBank/DDBJ databases">
        <authorList>
            <person name="de Groot N.N."/>
        </authorList>
    </citation>
    <scope>NUCLEOTIDE SEQUENCE [LARGE SCALE GENOMIC DNA]</scope>
    <source>
        <strain evidence="6 7">JCM 11308</strain>
    </source>
</reference>
<dbReference type="Pfam" id="PF00440">
    <property type="entry name" value="TetR_N"/>
    <property type="match status" value="1"/>
</dbReference>
<dbReference type="EMBL" id="FNAB01000009">
    <property type="protein sequence ID" value="SDE04193.1"/>
    <property type="molecule type" value="Genomic_DNA"/>
</dbReference>
<protein>
    <submittedName>
        <fullName evidence="6">DNA-binding transcriptional regulator, AcrR family</fullName>
    </submittedName>
</protein>